<dbReference type="InterPro" id="IPR002625">
    <property type="entry name" value="Smr_dom"/>
</dbReference>
<feature type="region of interest" description="Disordered" evidence="1">
    <location>
        <begin position="36"/>
        <end position="62"/>
    </location>
</feature>
<keyword evidence="3" id="KW-0378">Hydrolase</keyword>
<keyword evidence="3" id="KW-0540">Nuclease</keyword>
<comment type="caution">
    <text evidence="3">The sequence shown here is derived from an EMBL/GenBank/DDBJ whole genome shotgun (WGS) entry which is preliminary data.</text>
</comment>
<dbReference type="PANTHER" id="PTHR35562:SF2">
    <property type="entry name" value="DNA ENDONUCLEASE SMRA-RELATED"/>
    <property type="match status" value="1"/>
</dbReference>
<evidence type="ECO:0000313" key="3">
    <source>
        <dbReference type="EMBL" id="RBP15543.1"/>
    </source>
</evidence>
<evidence type="ECO:0000259" key="2">
    <source>
        <dbReference type="PROSITE" id="PS50828"/>
    </source>
</evidence>
<proteinExistence type="predicted"/>
<protein>
    <submittedName>
        <fullName evidence="3">DNA-nicking Smr family endonuclease</fullName>
    </submittedName>
</protein>
<dbReference type="SMART" id="SM00463">
    <property type="entry name" value="SMR"/>
    <property type="match status" value="1"/>
</dbReference>
<dbReference type="OrthoDB" id="7165597at2"/>
<evidence type="ECO:0000256" key="1">
    <source>
        <dbReference type="SAM" id="MobiDB-lite"/>
    </source>
</evidence>
<dbReference type="SUPFAM" id="SSF160443">
    <property type="entry name" value="SMR domain-like"/>
    <property type="match status" value="1"/>
</dbReference>
<reference evidence="3 4" key="1">
    <citation type="submission" date="2018-06" db="EMBL/GenBank/DDBJ databases">
        <title>Genomic Encyclopedia of Type Strains, Phase IV (KMG-IV): sequencing the most valuable type-strain genomes for metagenomic binning, comparative biology and taxonomic classification.</title>
        <authorList>
            <person name="Goeker M."/>
        </authorList>
    </citation>
    <scope>NUCLEOTIDE SEQUENCE [LARGE SCALE GENOMIC DNA]</scope>
    <source>
        <strain evidence="3 4">DSM 24875</strain>
    </source>
</reference>
<keyword evidence="4" id="KW-1185">Reference proteome</keyword>
<gene>
    <name evidence="3" type="ORF">DFR50_108100</name>
</gene>
<name>A0A366FLG8_9HYPH</name>
<dbReference type="Pfam" id="PF01713">
    <property type="entry name" value="Smr"/>
    <property type="match status" value="1"/>
</dbReference>
<feature type="domain" description="Smr" evidence="2">
    <location>
        <begin position="91"/>
        <end position="181"/>
    </location>
</feature>
<accession>A0A366FLG8</accession>
<dbReference type="PROSITE" id="PS50828">
    <property type="entry name" value="SMR"/>
    <property type="match status" value="1"/>
</dbReference>
<dbReference type="PANTHER" id="PTHR35562">
    <property type="entry name" value="DNA ENDONUCLEASE SMRA-RELATED"/>
    <property type="match status" value="1"/>
</dbReference>
<sequence>MTEGAPPHRLRRLSDEEIALWTEVARSVSRRRGAILPAPAKPVQPKPAAPPAPPAIPEAKPAKFRAPPLAPLERRLKRDLARGRGAIDDALDLHGMTQAEAHQALRGFLRRAQSRGARLVIVVTGKGGPLGGLDRWDDERGVLKRLTPHWLRDPDLRPIVLGFEEAGRAHGGSGALYVRLRRAH</sequence>
<dbReference type="Proteomes" id="UP000253529">
    <property type="component" value="Unassembled WGS sequence"/>
</dbReference>
<dbReference type="InterPro" id="IPR036063">
    <property type="entry name" value="Smr_dom_sf"/>
</dbReference>
<dbReference type="EMBL" id="QNRK01000008">
    <property type="protein sequence ID" value="RBP15543.1"/>
    <property type="molecule type" value="Genomic_DNA"/>
</dbReference>
<dbReference type="GO" id="GO:0004519">
    <property type="term" value="F:endonuclease activity"/>
    <property type="evidence" value="ECO:0007669"/>
    <property type="project" value="UniProtKB-KW"/>
</dbReference>
<organism evidence="3 4">
    <name type="scientific">Roseiarcus fermentans</name>
    <dbReference type="NCBI Taxonomy" id="1473586"/>
    <lineage>
        <taxon>Bacteria</taxon>
        <taxon>Pseudomonadati</taxon>
        <taxon>Pseudomonadota</taxon>
        <taxon>Alphaproteobacteria</taxon>
        <taxon>Hyphomicrobiales</taxon>
        <taxon>Roseiarcaceae</taxon>
        <taxon>Roseiarcus</taxon>
    </lineage>
</organism>
<evidence type="ECO:0000313" key="4">
    <source>
        <dbReference type="Proteomes" id="UP000253529"/>
    </source>
</evidence>
<dbReference type="AlphaFoldDB" id="A0A366FLG8"/>
<dbReference type="Gene3D" id="3.30.1370.110">
    <property type="match status" value="1"/>
</dbReference>
<dbReference type="RefSeq" id="WP_113888843.1">
    <property type="nucleotide sequence ID" value="NZ_QNRK01000008.1"/>
</dbReference>
<feature type="compositionally biased region" description="Pro residues" evidence="1">
    <location>
        <begin position="39"/>
        <end position="56"/>
    </location>
</feature>
<keyword evidence="3" id="KW-0255">Endonuclease</keyword>